<sequence>MGKTFLLCLLFFQIGFSQNKITEVDKLVATCKVWGFLKYYHPNVAAGQFDWDEQLYTILSKVEKTTTKEKFSTVIENWIKTLGKVPKIKIIDKLPKEKYFYKNLDFSWTDDTSVFSNKLSKMLDFIRENRFQGKQFYVSRNIDDDGYAAYEDKMDELGGVAHLQNERTSEHFTWKEKKYRCLTLFRYWNLIEYFAPNKYLIDKEWTSCLQDVLPKIISPKDELSYHYALLELVTNLNDSHASYYISAHNPYILIPDENYNYWLPFEVKIIDDYFVVTKILNEALAIKNDIQLGDAIVVLDNKTVSDFTEEYKKRIPASNLSYLLGKIAKEHLSFYNNEIEIEFFRSKNKLAKKVELYNRRNHFNDIRKVKNNEKYKILEENIGYLNIGNIYNKDLEIILPEIKDTKGTIIDIRNYPNLTQEKLAEFFKAKPTQYAKQIYADLYYPGRFIWEEPQFCGNENPNSYKGQIVILVNEETISQSETLVMCLQGVNDAIVIGSQTAGADGWNAGVKIIFNHFVTTFTGKGFFYPDGTEMQRIGIVPDIEIKPTIEGIRQGKDEVLDRAIEYINTGK</sequence>
<accession>A0ABX0J111</accession>
<dbReference type="RefSeq" id="WP_140964180.1">
    <property type="nucleotide sequence ID" value="NZ_VEVQ02000016.1"/>
</dbReference>
<reference evidence="2" key="2">
    <citation type="submission" date="2020-02" db="EMBL/GenBank/DDBJ databases">
        <title>Flavobacterium profundi sp. nov., isolated from a deep-sea seamount.</title>
        <authorList>
            <person name="Zhang D.-C."/>
        </authorList>
    </citation>
    <scope>NUCLEOTIDE SEQUENCE</scope>
    <source>
        <strain evidence="2">EC11</strain>
    </source>
</reference>
<feature type="domain" description="Tail specific protease" evidence="1">
    <location>
        <begin position="336"/>
        <end position="546"/>
    </location>
</feature>
<protein>
    <submittedName>
        <fullName evidence="2">Peptidase S41</fullName>
    </submittedName>
</protein>
<dbReference type="Proteomes" id="UP000817854">
    <property type="component" value="Unassembled WGS sequence"/>
</dbReference>
<dbReference type="Gene3D" id="2.30.42.10">
    <property type="match status" value="1"/>
</dbReference>
<dbReference type="Gene3D" id="3.90.226.10">
    <property type="entry name" value="2-enoyl-CoA Hydratase, Chain A, domain 1"/>
    <property type="match status" value="1"/>
</dbReference>
<evidence type="ECO:0000313" key="2">
    <source>
        <dbReference type="EMBL" id="NHN27669.1"/>
    </source>
</evidence>
<evidence type="ECO:0000313" key="3">
    <source>
        <dbReference type="Proteomes" id="UP000817854"/>
    </source>
</evidence>
<name>A0ABX0J111_9FLAO</name>
<dbReference type="Pfam" id="PF03572">
    <property type="entry name" value="Peptidase_S41"/>
    <property type="match status" value="1"/>
</dbReference>
<dbReference type="InterPro" id="IPR029045">
    <property type="entry name" value="ClpP/crotonase-like_dom_sf"/>
</dbReference>
<comment type="caution">
    <text evidence="2">The sequence shown here is derived from an EMBL/GenBank/DDBJ whole genome shotgun (WGS) entry which is preliminary data.</text>
</comment>
<proteinExistence type="predicted"/>
<dbReference type="PANTHER" id="PTHR11261">
    <property type="entry name" value="INTERPHOTORECEPTOR RETINOID-BINDING PROTEIN"/>
    <property type="match status" value="1"/>
</dbReference>
<dbReference type="EMBL" id="VEVQ02000016">
    <property type="protein sequence ID" value="NHN27669.1"/>
    <property type="molecule type" value="Genomic_DNA"/>
</dbReference>
<dbReference type="SUPFAM" id="SSF52096">
    <property type="entry name" value="ClpP/crotonase"/>
    <property type="match status" value="1"/>
</dbReference>
<reference evidence="2" key="1">
    <citation type="submission" date="2019-05" db="EMBL/GenBank/DDBJ databases">
        <authorList>
            <person name="Lianzixin W."/>
        </authorList>
    </citation>
    <scope>NUCLEOTIDE SEQUENCE</scope>
    <source>
        <strain evidence="2">EC11</strain>
    </source>
</reference>
<dbReference type="InterPro" id="IPR005151">
    <property type="entry name" value="Tail-specific_protease"/>
</dbReference>
<evidence type="ECO:0000259" key="1">
    <source>
        <dbReference type="SMART" id="SM00245"/>
    </source>
</evidence>
<organism evidence="2 3">
    <name type="scientific">Flavobacterium jejuense</name>
    <dbReference type="NCBI Taxonomy" id="1544455"/>
    <lineage>
        <taxon>Bacteria</taxon>
        <taxon>Pseudomonadati</taxon>
        <taxon>Bacteroidota</taxon>
        <taxon>Flavobacteriia</taxon>
        <taxon>Flavobacteriales</taxon>
        <taxon>Flavobacteriaceae</taxon>
        <taxon>Flavobacterium</taxon>
    </lineage>
</organism>
<dbReference type="SMART" id="SM00245">
    <property type="entry name" value="TSPc"/>
    <property type="match status" value="1"/>
</dbReference>
<keyword evidence="3" id="KW-1185">Reference proteome</keyword>
<gene>
    <name evidence="2" type="ORF">FIA58_018460</name>
</gene>
<dbReference type="InterPro" id="IPR036034">
    <property type="entry name" value="PDZ_sf"/>
</dbReference>
<dbReference type="PANTHER" id="PTHR11261:SF3">
    <property type="entry name" value="RETINOL-BINDING PROTEIN 3"/>
    <property type="match status" value="1"/>
</dbReference>